<dbReference type="AlphaFoldDB" id="A0A9X1WQY3"/>
<gene>
    <name evidence="3" type="ORF">MUG84_16950</name>
</gene>
<evidence type="ECO:0000256" key="2">
    <source>
        <dbReference type="SAM" id="Coils"/>
    </source>
</evidence>
<evidence type="ECO:0000313" key="4">
    <source>
        <dbReference type="Proteomes" id="UP001139347"/>
    </source>
</evidence>
<name>A0A9X1WQY3_9BACL</name>
<protein>
    <submittedName>
        <fullName evidence="3">DegV family protein</fullName>
    </submittedName>
</protein>
<dbReference type="PANTHER" id="PTHR33434">
    <property type="entry name" value="DEGV DOMAIN-CONTAINING PROTEIN DR_1986-RELATED"/>
    <property type="match status" value="1"/>
</dbReference>
<evidence type="ECO:0000313" key="3">
    <source>
        <dbReference type="EMBL" id="MCJ8013418.1"/>
    </source>
</evidence>
<keyword evidence="1" id="KW-0446">Lipid-binding</keyword>
<dbReference type="InterPro" id="IPR003797">
    <property type="entry name" value="DegV"/>
</dbReference>
<dbReference type="NCBIfam" id="TIGR00762">
    <property type="entry name" value="DegV"/>
    <property type="match status" value="1"/>
</dbReference>
<dbReference type="InterPro" id="IPR050270">
    <property type="entry name" value="DegV_domain_contain"/>
</dbReference>
<sequence length="292" mass="32027">MPKVKIFADSTCDLPPEWLRQYDIGLIPLYVTFGDQTYKDGVDLTTPQLYVKVNETGSLPKTAAPSPADFIQAFAPSVEEGREIVYISISSELSSTYQNAVIAAEEFPEGKVTVIDSLNLSTGIGLQVMKAVKAAELGKSPREIAELIEEIKPLVETEFVIDSLDYLYKGGRCSGMQNLVGSLLKIRPVIKVIDGKMTPAYKVRGKREKALEQMLNNALDKHDQMDNDLIFVTHSLAEEDAQELKRMLEEKTGAREVAISDAGCVISSHCGAKTIGILYVKKDSKGDVHAKS</sequence>
<proteinExistence type="predicted"/>
<accession>A0A9X1WQY3</accession>
<dbReference type="InterPro" id="IPR043168">
    <property type="entry name" value="DegV_C"/>
</dbReference>
<dbReference type="PROSITE" id="PS51482">
    <property type="entry name" value="DEGV"/>
    <property type="match status" value="1"/>
</dbReference>
<keyword evidence="2" id="KW-0175">Coiled coil</keyword>
<keyword evidence="4" id="KW-1185">Reference proteome</keyword>
<dbReference type="GO" id="GO:0008289">
    <property type="term" value="F:lipid binding"/>
    <property type="evidence" value="ECO:0007669"/>
    <property type="project" value="UniProtKB-KW"/>
</dbReference>
<dbReference type="Pfam" id="PF02645">
    <property type="entry name" value="DegV"/>
    <property type="match status" value="1"/>
</dbReference>
<dbReference type="Gene3D" id="3.30.1180.10">
    <property type="match status" value="1"/>
</dbReference>
<dbReference type="Gene3D" id="3.40.50.10170">
    <property type="match status" value="1"/>
</dbReference>
<dbReference type="EMBL" id="JALIRP010000006">
    <property type="protein sequence ID" value="MCJ8013418.1"/>
    <property type="molecule type" value="Genomic_DNA"/>
</dbReference>
<reference evidence="3" key="1">
    <citation type="submission" date="2022-04" db="EMBL/GenBank/DDBJ databases">
        <title>Paenibacillus mangrovi sp. nov., a novel endophytic bacterium isolated from bark of Kandelia candel.</title>
        <authorList>
            <person name="Tuo L."/>
        </authorList>
    </citation>
    <scope>NUCLEOTIDE SEQUENCE</scope>
    <source>
        <strain evidence="3">KQZ6P-2</strain>
    </source>
</reference>
<organism evidence="3 4">
    <name type="scientific">Paenibacillus mangrovi</name>
    <dbReference type="NCBI Taxonomy" id="2931978"/>
    <lineage>
        <taxon>Bacteria</taxon>
        <taxon>Bacillati</taxon>
        <taxon>Bacillota</taxon>
        <taxon>Bacilli</taxon>
        <taxon>Bacillales</taxon>
        <taxon>Paenibacillaceae</taxon>
        <taxon>Paenibacillus</taxon>
    </lineage>
</organism>
<dbReference type="SUPFAM" id="SSF82549">
    <property type="entry name" value="DAK1/DegV-like"/>
    <property type="match status" value="1"/>
</dbReference>
<evidence type="ECO:0000256" key="1">
    <source>
        <dbReference type="ARBA" id="ARBA00023121"/>
    </source>
</evidence>
<comment type="caution">
    <text evidence="3">The sequence shown here is derived from an EMBL/GenBank/DDBJ whole genome shotgun (WGS) entry which is preliminary data.</text>
</comment>
<dbReference type="Proteomes" id="UP001139347">
    <property type="component" value="Unassembled WGS sequence"/>
</dbReference>
<feature type="coiled-coil region" evidence="2">
    <location>
        <begin position="208"/>
        <end position="254"/>
    </location>
</feature>
<dbReference type="RefSeq" id="WP_244726777.1">
    <property type="nucleotide sequence ID" value="NZ_JALIRP010000006.1"/>
</dbReference>
<dbReference type="PANTHER" id="PTHR33434:SF2">
    <property type="entry name" value="FATTY ACID-BINDING PROTEIN TM_1468"/>
    <property type="match status" value="1"/>
</dbReference>